<evidence type="ECO:0000259" key="1">
    <source>
        <dbReference type="Pfam" id="PF02129"/>
    </source>
</evidence>
<keyword evidence="3" id="KW-1185">Reference proteome</keyword>
<accession>A0A0M6Y659</accession>
<dbReference type="InterPro" id="IPR053145">
    <property type="entry name" value="AB_hydrolase_Est10"/>
</dbReference>
<dbReference type="OrthoDB" id="9809549at2"/>
<evidence type="ECO:0000313" key="3">
    <source>
        <dbReference type="Proteomes" id="UP000048926"/>
    </source>
</evidence>
<dbReference type="STRING" id="187304.B0E33_03160"/>
<gene>
    <name evidence="2" type="ORF">LAL4801_04036</name>
</gene>
<dbReference type="GO" id="GO:0052689">
    <property type="term" value="F:carboxylic ester hydrolase activity"/>
    <property type="evidence" value="ECO:0007669"/>
    <property type="project" value="TreeGrafter"/>
</dbReference>
<sequence length="350" mass="37433">MNIDLLLATFAGYLAVFGLSDRPQDPKVRDYPIETIQIRTASGTAVLDAELTLPKGRGRVPAVVLITGSGPQDKNEEIAGHKPFLVLSDHLTKSGYAVLRYDDRGVGRSTGDFATATPQDLASDAAAALAYVKSHPRVLSEKSGYIGHSEGGYLAPIAQQIEPAAFHVYLAGPALPLVPDVMRTQVQDIGRAEGLSDEVIAGQSRAVNEISSALLKSGTPAELREDITKALQNSGASGSQIRQNLAVWSTPWASAYARHDPLEQLAGLTIPVLALFGEHDLQVSASENSPVMRGALTHPLSDVRTLPGLNHLFQPTRTGRINEYIRIATTIDPTALQAIATWLDMIVQVP</sequence>
<proteinExistence type="predicted"/>
<dbReference type="Gene3D" id="3.40.50.1820">
    <property type="entry name" value="alpha/beta hydrolase"/>
    <property type="match status" value="1"/>
</dbReference>
<dbReference type="PANTHER" id="PTHR43265">
    <property type="entry name" value="ESTERASE ESTD"/>
    <property type="match status" value="1"/>
</dbReference>
<dbReference type="Proteomes" id="UP000048926">
    <property type="component" value="Unassembled WGS sequence"/>
</dbReference>
<name>A0A0M6Y659_9HYPH</name>
<protein>
    <submittedName>
        <fullName evidence="2">Exosortase A system-associated hydrolase 1</fullName>
    </submittedName>
</protein>
<dbReference type="EMBL" id="CXST01000002">
    <property type="protein sequence ID" value="CTQ45582.1"/>
    <property type="molecule type" value="Genomic_DNA"/>
</dbReference>
<dbReference type="InterPro" id="IPR029058">
    <property type="entry name" value="AB_hydrolase_fold"/>
</dbReference>
<dbReference type="Pfam" id="PF02129">
    <property type="entry name" value="Peptidase_S15"/>
    <property type="match status" value="1"/>
</dbReference>
<dbReference type="RefSeq" id="WP_055658681.1">
    <property type="nucleotide sequence ID" value="NZ_CXST01000002.1"/>
</dbReference>
<dbReference type="AlphaFoldDB" id="A0A0M6Y659"/>
<feature type="domain" description="Xaa-Pro dipeptidyl-peptidase-like" evidence="1">
    <location>
        <begin position="45"/>
        <end position="171"/>
    </location>
</feature>
<dbReference type="PANTHER" id="PTHR43265:SF1">
    <property type="entry name" value="ESTERASE ESTD"/>
    <property type="match status" value="1"/>
</dbReference>
<evidence type="ECO:0000313" key="2">
    <source>
        <dbReference type="EMBL" id="CTQ45582.1"/>
    </source>
</evidence>
<keyword evidence="2" id="KW-0378">Hydrolase</keyword>
<dbReference type="SUPFAM" id="SSF53474">
    <property type="entry name" value="alpha/beta-Hydrolases"/>
    <property type="match status" value="1"/>
</dbReference>
<organism evidence="2 3">
    <name type="scientific">Roseibium aggregatum</name>
    <dbReference type="NCBI Taxonomy" id="187304"/>
    <lineage>
        <taxon>Bacteria</taxon>
        <taxon>Pseudomonadati</taxon>
        <taxon>Pseudomonadota</taxon>
        <taxon>Alphaproteobacteria</taxon>
        <taxon>Hyphomicrobiales</taxon>
        <taxon>Stappiaceae</taxon>
        <taxon>Roseibium</taxon>
    </lineage>
</organism>
<dbReference type="InterPro" id="IPR000383">
    <property type="entry name" value="Xaa-Pro-like_dom"/>
</dbReference>
<reference evidence="3" key="1">
    <citation type="submission" date="2015-07" db="EMBL/GenBank/DDBJ databases">
        <authorList>
            <person name="Rodrigo-Torres Lidia"/>
            <person name="Arahal R.David."/>
        </authorList>
    </citation>
    <scope>NUCLEOTIDE SEQUENCE [LARGE SCALE GENOMIC DNA]</scope>
    <source>
        <strain evidence="3">CECT 4801</strain>
    </source>
</reference>